<feature type="transmembrane region" description="Helical" evidence="2">
    <location>
        <begin position="938"/>
        <end position="958"/>
    </location>
</feature>
<keyword evidence="4" id="KW-1185">Reference proteome</keyword>
<dbReference type="InterPro" id="IPR009030">
    <property type="entry name" value="Growth_fac_rcpt_cys_sf"/>
</dbReference>
<dbReference type="eggNOG" id="ENOG502SRXF">
    <property type="taxonomic scope" value="Eukaryota"/>
</dbReference>
<gene>
    <name evidence="3" type="ORF">AMSG_11755</name>
</gene>
<evidence type="ECO:0000313" key="3">
    <source>
        <dbReference type="EMBL" id="KNC46761.1"/>
    </source>
</evidence>
<dbReference type="SUPFAM" id="SSF81296">
    <property type="entry name" value="E set domains"/>
    <property type="match status" value="1"/>
</dbReference>
<feature type="transmembrane region" description="Helical" evidence="2">
    <location>
        <begin position="964"/>
        <end position="981"/>
    </location>
</feature>
<dbReference type="SUPFAM" id="SSF57184">
    <property type="entry name" value="Growth factor receptor domain"/>
    <property type="match status" value="1"/>
</dbReference>
<evidence type="ECO:0000313" key="4">
    <source>
        <dbReference type="Proteomes" id="UP000054408"/>
    </source>
</evidence>
<proteinExistence type="predicted"/>
<dbReference type="STRING" id="461836.A0A0L0D3P1"/>
<dbReference type="OrthoDB" id="2105746at2759"/>
<keyword evidence="2" id="KW-0472">Membrane</keyword>
<dbReference type="EMBL" id="GL349444">
    <property type="protein sequence ID" value="KNC46761.1"/>
    <property type="molecule type" value="Genomic_DNA"/>
</dbReference>
<feature type="transmembrane region" description="Helical" evidence="2">
    <location>
        <begin position="877"/>
        <end position="897"/>
    </location>
</feature>
<name>A0A0L0D3P1_THETB</name>
<dbReference type="RefSeq" id="XP_013760253.1">
    <property type="nucleotide sequence ID" value="XM_013904799.1"/>
</dbReference>
<dbReference type="PANTHER" id="PTHR11319">
    <property type="entry name" value="G PROTEIN-COUPLED RECEPTOR-RELATED"/>
    <property type="match status" value="1"/>
</dbReference>
<dbReference type="InterPro" id="IPR014756">
    <property type="entry name" value="Ig_E-set"/>
</dbReference>
<evidence type="ECO:0000256" key="2">
    <source>
        <dbReference type="SAM" id="Phobius"/>
    </source>
</evidence>
<feature type="transmembrane region" description="Helical" evidence="2">
    <location>
        <begin position="1023"/>
        <end position="1048"/>
    </location>
</feature>
<reference evidence="3 4" key="1">
    <citation type="submission" date="2010-05" db="EMBL/GenBank/DDBJ databases">
        <title>The Genome Sequence of Thecamonas trahens ATCC 50062.</title>
        <authorList>
            <consortium name="The Broad Institute Genome Sequencing Platform"/>
            <person name="Russ C."/>
            <person name="Cuomo C."/>
            <person name="Shea T."/>
            <person name="Young S.K."/>
            <person name="Zeng Q."/>
            <person name="Koehrsen M."/>
            <person name="Haas B."/>
            <person name="Borodovsky M."/>
            <person name="Guigo R."/>
            <person name="Alvarado L."/>
            <person name="Berlin A."/>
            <person name="Bochicchio J."/>
            <person name="Borenstein D."/>
            <person name="Chapman S."/>
            <person name="Chen Z."/>
            <person name="Freedman E."/>
            <person name="Gellesch M."/>
            <person name="Goldberg J."/>
            <person name="Griggs A."/>
            <person name="Gujja S."/>
            <person name="Heilman E."/>
            <person name="Heiman D."/>
            <person name="Hepburn T."/>
            <person name="Howarth C."/>
            <person name="Jen D."/>
            <person name="Larson L."/>
            <person name="Mehta T."/>
            <person name="Park D."/>
            <person name="Pearson M."/>
            <person name="Roberts A."/>
            <person name="Saif S."/>
            <person name="Shenoy N."/>
            <person name="Sisk P."/>
            <person name="Stolte C."/>
            <person name="Sykes S."/>
            <person name="Thomson T."/>
            <person name="Walk T."/>
            <person name="White J."/>
            <person name="Yandava C."/>
            <person name="Burger G."/>
            <person name="Gray M.W."/>
            <person name="Holland P.W.H."/>
            <person name="King N."/>
            <person name="Lang F.B.F."/>
            <person name="Roger A.J."/>
            <person name="Ruiz-Trillo I."/>
            <person name="Lander E."/>
            <person name="Nusbaum C."/>
        </authorList>
    </citation>
    <scope>NUCLEOTIDE SEQUENCE [LARGE SCALE GENOMIC DNA]</scope>
    <source>
        <strain evidence="3 4">ATCC 50062</strain>
    </source>
</reference>
<protein>
    <recommendedName>
        <fullName evidence="5">IPT/TIG domain-containing protein</fullName>
    </recommendedName>
</protein>
<feature type="region of interest" description="Disordered" evidence="1">
    <location>
        <begin position="1146"/>
        <end position="1204"/>
    </location>
</feature>
<feature type="transmembrane region" description="Helical" evidence="2">
    <location>
        <begin position="752"/>
        <end position="774"/>
    </location>
</feature>
<dbReference type="PANTHER" id="PTHR11319:SF35">
    <property type="entry name" value="OUTER MEMBRANE PROTEIN PMPC-RELATED"/>
    <property type="match status" value="1"/>
</dbReference>
<feature type="transmembrane region" description="Helical" evidence="2">
    <location>
        <begin position="993"/>
        <end position="1011"/>
    </location>
</feature>
<dbReference type="Proteomes" id="UP000054408">
    <property type="component" value="Unassembled WGS sequence"/>
</dbReference>
<accession>A0A0L0D3P1</accession>
<dbReference type="AlphaFoldDB" id="A0A0L0D3P1"/>
<keyword evidence="2" id="KW-1133">Transmembrane helix</keyword>
<dbReference type="Gene3D" id="2.60.40.10">
    <property type="entry name" value="Immunoglobulins"/>
    <property type="match status" value="1"/>
</dbReference>
<organism evidence="3 4">
    <name type="scientific">Thecamonas trahens ATCC 50062</name>
    <dbReference type="NCBI Taxonomy" id="461836"/>
    <lineage>
        <taxon>Eukaryota</taxon>
        <taxon>Apusozoa</taxon>
        <taxon>Apusomonadida</taxon>
        <taxon>Apusomonadidae</taxon>
        <taxon>Thecamonas</taxon>
    </lineage>
</organism>
<evidence type="ECO:0000256" key="1">
    <source>
        <dbReference type="SAM" id="MobiDB-lite"/>
    </source>
</evidence>
<evidence type="ECO:0008006" key="5">
    <source>
        <dbReference type="Google" id="ProtNLM"/>
    </source>
</evidence>
<dbReference type="InterPro" id="IPR013783">
    <property type="entry name" value="Ig-like_fold"/>
</dbReference>
<sequence>MNYAPTDTTDAFDPSSLYDTRSFHVTGNHYITDRLGLATDITADGSIVVIGGPGTEDAVNQKGAVRIMYRQSDLSYTLHKMLWHPQVSLSVAVDANFGASVSITPDGTTLAVAHFFGQRRATWPATADQVFIYYRDAGGADNWGLVATGTTSSVVGLKTLGTTVLLRDDGQVAFATVPSTATPSPPAPAGTDGMAFGGIDVFGRDHTGADAWGRIATLLPGTVTSGDPNHFGTIMASVGNWLFTSWQLKAGLIPLAEHVLSIYHAADGISYTEVSRFTGADLGGTGTLILPVSFAAVDDLLVVSCTMISSNAHGGLVFLRKDVSDNWSSIQVEANPNAVTTYEFGQAVALSRDPHSNVFMVVTDGGTSSEIEIFTDKVTPYVFAHEATVSAPGTPPLLTNPGTTVVDYGQAISASSNTIVVGRPTWTGPTCNEKIRPPTVVAGEVIDDNDKDVIVSPGDTIVLYFAFTSNGGGFGSSVLSRADVDGLLEFVPPLAGPDGDYTGRWMDPGVYSVLNISIAEELAVRVIGTSFLAGNGTSFPPDPNVVFDNFVGSWGTGAGVLPGEYPRPQLEGVSPSVCSLAGCTITLYGSQFVPGCSVGIGDEHYEFVSPRLTYHNSSMMTVVTPSYTSEGYRTINVTNLRSEASVLERTMFFTDDCPQPGQFGRGTACRTCPTGAYCPGGFRMWPLPGYWNPNENVGWVERCPEPSTARCLGGATSACAAGYTGDFCAACESGYFKRGGECVSCGADTKGIFAGLLLTNAVFYGAFILAALVVKDRTLSTLSRVIITVQMIRGVAKMNVSRLSPELRTLYSYFALVTMDAEFVRPGCVVSSVFPVLFWANAALLGTTVAAAVLFIALAKSVTHSHRFYRNRVARTLVILLAMMYLSLSTYILRGGYCLPGRDDRMRLVAEPSTVCYEGGHWPVAIVSYVMFFKEGAYWFEFLQFGMYGVLAVCDSILMHEPDIQFGVSLATLSVFGIAVVSTRPFNSVWKNAMEAGFTVISIALVVLNYMSGSLSNSANDVVSTVIVFAFVVGISGLIVMGVVYLCFKRKSKQLTFATIVRAVIAQTEERAAGHDLTHQPASAKVDERVRGLALKMRSRLRARGAATSAAVMPTVYDEAAVKQVGSGSRSGSSGGVELDGADMSVMADGCDRGTSGLSMSSGSSSTSESMSDVEQFLPPSDEGRLTVMASASEPLQRTPAAPS</sequence>
<dbReference type="GeneID" id="25569670"/>
<feature type="transmembrane region" description="Helical" evidence="2">
    <location>
        <begin position="833"/>
        <end position="857"/>
    </location>
</feature>
<feature type="compositionally biased region" description="Low complexity" evidence="1">
    <location>
        <begin position="1154"/>
        <end position="1171"/>
    </location>
</feature>
<keyword evidence="2" id="KW-0812">Transmembrane</keyword>